<reference key="2">
    <citation type="submission" date="2011-08" db="EMBL/GenBank/DDBJ databases">
        <title>Genome sequence of Naumovozyma castellii.</title>
        <authorList>
            <person name="Gordon J.L."/>
            <person name="Armisen D."/>
            <person name="Proux-Wera E."/>
            <person name="OhEigeartaigh S.S."/>
            <person name="Byrne K.P."/>
            <person name="Wolfe K.H."/>
        </authorList>
    </citation>
    <scope>NUCLEOTIDE SEQUENCE</scope>
    <source>
        <strain>Type strain:CBS 4309</strain>
    </source>
</reference>
<dbReference type="SMART" id="SM00165">
    <property type="entry name" value="UBA"/>
    <property type="match status" value="2"/>
</dbReference>
<dbReference type="InterPro" id="IPR009060">
    <property type="entry name" value="UBA-like_sf"/>
</dbReference>
<keyword evidence="21" id="KW-1185">Reference proteome</keyword>
<dbReference type="CDD" id="cd14296">
    <property type="entry name" value="UBA1_scUBP14_like"/>
    <property type="match status" value="1"/>
</dbReference>
<keyword evidence="7 11" id="KW-0833">Ubl conjugation pathway</keyword>
<feature type="domain" description="UBA" evidence="17">
    <location>
        <begin position="664"/>
        <end position="704"/>
    </location>
</feature>
<dbReference type="FunCoup" id="G0VJZ6">
    <property type="interactions" value="1024"/>
</dbReference>
<protein>
    <recommendedName>
        <fullName evidence="11 15">Ubiquitin carboxyl-terminal hydrolase</fullName>
        <ecNumber evidence="11 15">3.4.19.12</ecNumber>
    </recommendedName>
</protein>
<dbReference type="PROSITE" id="PS50235">
    <property type="entry name" value="USP_3"/>
    <property type="match status" value="1"/>
</dbReference>
<evidence type="ECO:0000256" key="6">
    <source>
        <dbReference type="ARBA" id="ARBA00022771"/>
    </source>
</evidence>
<dbReference type="SUPFAM" id="SSF46934">
    <property type="entry name" value="UBA-like"/>
    <property type="match status" value="1"/>
</dbReference>
<gene>
    <name evidence="20" type="primary">NCAS0I01620</name>
    <name evidence="20" type="ordered locus">NCAS_0I01620</name>
</gene>
<dbReference type="Gene3D" id="1.10.8.10">
    <property type="entry name" value="DNA helicase RuvA subunit, C-terminal domain"/>
    <property type="match status" value="2"/>
</dbReference>
<dbReference type="InterPro" id="IPR016652">
    <property type="entry name" value="Ubiquitinyl_hydrolase"/>
</dbReference>
<evidence type="ECO:0000256" key="13">
    <source>
        <dbReference type="PIRSR" id="PIRSR016308-3"/>
    </source>
</evidence>
<dbReference type="Pfam" id="PF02148">
    <property type="entry name" value="zf-UBP"/>
    <property type="match status" value="1"/>
</dbReference>
<dbReference type="Proteomes" id="UP000001640">
    <property type="component" value="Chromosome 9"/>
</dbReference>
<feature type="binding site" evidence="13">
    <location>
        <position position="220"/>
    </location>
    <ligand>
        <name>Zn(2+)</name>
        <dbReference type="ChEBI" id="CHEBI:29105"/>
    </ligand>
</feature>
<dbReference type="GO" id="GO:0045721">
    <property type="term" value="P:negative regulation of gluconeogenesis"/>
    <property type="evidence" value="ECO:0007669"/>
    <property type="project" value="EnsemblFungi"/>
</dbReference>
<feature type="active site" description="Nucleophile" evidence="12">
    <location>
        <position position="342"/>
    </location>
</feature>
<dbReference type="InterPro" id="IPR038765">
    <property type="entry name" value="Papain-like_cys_pep_sf"/>
</dbReference>
<evidence type="ECO:0000313" key="20">
    <source>
        <dbReference type="EMBL" id="CCC71830.1"/>
    </source>
</evidence>
<dbReference type="SUPFAM" id="SSF57850">
    <property type="entry name" value="RING/U-box"/>
    <property type="match status" value="2"/>
</dbReference>
<dbReference type="InterPro" id="IPR001607">
    <property type="entry name" value="Znf_UBP"/>
</dbReference>
<dbReference type="GeneID" id="96905517"/>
<evidence type="ECO:0000313" key="21">
    <source>
        <dbReference type="Proteomes" id="UP000001640"/>
    </source>
</evidence>
<dbReference type="Gene3D" id="3.90.70.10">
    <property type="entry name" value="Cysteine proteinases"/>
    <property type="match status" value="1"/>
</dbReference>
<dbReference type="PANTHER" id="PTHR24006">
    <property type="entry name" value="UBIQUITIN CARBOXYL-TERMINAL HYDROLASE"/>
    <property type="match status" value="1"/>
</dbReference>
<evidence type="ECO:0000256" key="12">
    <source>
        <dbReference type="PIRSR" id="PIRSR016308-1"/>
    </source>
</evidence>
<dbReference type="InterPro" id="IPR013083">
    <property type="entry name" value="Znf_RING/FYVE/PHD"/>
</dbReference>
<dbReference type="OrthoDB" id="361536at2759"/>
<evidence type="ECO:0000256" key="14">
    <source>
        <dbReference type="PROSITE-ProRule" id="PRU00502"/>
    </source>
</evidence>
<feature type="active site" description="Proton acceptor" evidence="12">
    <location>
        <position position="751"/>
    </location>
</feature>
<accession>G0VJZ6</accession>
<feature type="domain" description="UBP-type" evidence="19">
    <location>
        <begin position="175"/>
        <end position="289"/>
    </location>
</feature>
<keyword evidence="3 11" id="KW-0645">Protease</keyword>
<evidence type="ECO:0000256" key="16">
    <source>
        <dbReference type="SAM" id="MobiDB-lite"/>
    </source>
</evidence>
<feature type="region of interest" description="Disordered" evidence="16">
    <location>
        <begin position="74"/>
        <end position="101"/>
    </location>
</feature>
<dbReference type="InterPro" id="IPR001394">
    <property type="entry name" value="Peptidase_C19_UCH"/>
</dbReference>
<dbReference type="STRING" id="1064592.G0VJZ6"/>
<dbReference type="Pfam" id="PF17807">
    <property type="entry name" value="zf-UBP_var"/>
    <property type="match status" value="1"/>
</dbReference>
<evidence type="ECO:0000256" key="9">
    <source>
        <dbReference type="ARBA" id="ARBA00022807"/>
    </source>
</evidence>
<keyword evidence="6 14" id="KW-0863">Zinc-finger</keyword>
<comment type="catalytic activity">
    <reaction evidence="1 11 15">
        <text>Thiol-dependent hydrolysis of ester, thioester, amide, peptide and isopeptide bonds formed by the C-terminal Gly of ubiquitin (a 76-residue protein attached to proteins as an intracellular targeting signal).</text>
        <dbReference type="EC" id="3.4.19.12"/>
    </reaction>
</comment>
<evidence type="ECO:0000256" key="5">
    <source>
        <dbReference type="ARBA" id="ARBA00022737"/>
    </source>
</evidence>
<keyword evidence="8 11" id="KW-0378">Hydrolase</keyword>
<feature type="binding site" evidence="13">
    <location>
        <position position="200"/>
    </location>
    <ligand>
        <name>Zn(2+)</name>
        <dbReference type="ChEBI" id="CHEBI:29105"/>
    </ligand>
</feature>
<dbReference type="RefSeq" id="XP_003678172.1">
    <property type="nucleotide sequence ID" value="XM_003678124.1"/>
</dbReference>
<evidence type="ECO:0000256" key="4">
    <source>
        <dbReference type="ARBA" id="ARBA00022723"/>
    </source>
</evidence>
<dbReference type="InterPro" id="IPR041432">
    <property type="entry name" value="UBP13_Znf-UBP_var"/>
</dbReference>
<keyword evidence="4 11" id="KW-0479">Metal-binding</keyword>
<reference evidence="20 21" key="1">
    <citation type="journal article" date="2011" name="Proc. Natl. Acad. Sci. U.S.A.">
        <title>Evolutionary erosion of yeast sex chromosomes by mating-type switching accidents.</title>
        <authorList>
            <person name="Gordon J.L."/>
            <person name="Armisen D."/>
            <person name="Proux-Wera E."/>
            <person name="Oheigeartaigh S.S."/>
            <person name="Byrne K.P."/>
            <person name="Wolfe K.H."/>
        </authorList>
    </citation>
    <scope>NUCLEOTIDE SEQUENCE [LARGE SCALE GENOMIC DNA]</scope>
    <source>
        <strain evidence="21">ATCC 76901 / BCRC 22586 / CBS 4309 / NBRC 1992 / NRRL Y-12630</strain>
    </source>
</reference>
<dbReference type="PROSITE" id="PS00972">
    <property type="entry name" value="USP_1"/>
    <property type="match status" value="1"/>
</dbReference>
<dbReference type="PIRSF" id="PIRSF016308">
    <property type="entry name" value="UBP"/>
    <property type="match status" value="1"/>
</dbReference>
<organism evidence="20 21">
    <name type="scientific">Naumovozyma castellii</name>
    <name type="common">Yeast</name>
    <name type="synonym">Saccharomyces castellii</name>
    <dbReference type="NCBI Taxonomy" id="27288"/>
    <lineage>
        <taxon>Eukaryota</taxon>
        <taxon>Fungi</taxon>
        <taxon>Dikarya</taxon>
        <taxon>Ascomycota</taxon>
        <taxon>Saccharomycotina</taxon>
        <taxon>Saccharomycetes</taxon>
        <taxon>Saccharomycetales</taxon>
        <taxon>Saccharomycetaceae</taxon>
        <taxon>Naumovozyma</taxon>
    </lineage>
</organism>
<dbReference type="SUPFAM" id="SSF54001">
    <property type="entry name" value="Cysteine proteinases"/>
    <property type="match status" value="1"/>
</dbReference>
<dbReference type="KEGG" id="ncs:NCAS_0I01620"/>
<evidence type="ECO:0000256" key="11">
    <source>
        <dbReference type="PIRNR" id="PIRNR016308"/>
    </source>
</evidence>
<evidence type="ECO:0000259" key="18">
    <source>
        <dbReference type="PROSITE" id="PS50235"/>
    </source>
</evidence>
<dbReference type="InterPro" id="IPR033864">
    <property type="entry name" value="UBA2_scUBP14-like"/>
</dbReference>
<dbReference type="GO" id="GO:0005829">
    <property type="term" value="C:cytosol"/>
    <property type="evidence" value="ECO:0007669"/>
    <property type="project" value="TreeGrafter"/>
</dbReference>
<dbReference type="OMA" id="FVPCEHT"/>
<feature type="binding site" evidence="13">
    <location>
        <position position="232"/>
    </location>
    <ligand>
        <name>Zn(2+)</name>
        <dbReference type="ChEBI" id="CHEBI:29105"/>
    </ligand>
</feature>
<dbReference type="Pfam" id="PF00627">
    <property type="entry name" value="UBA"/>
    <property type="match status" value="1"/>
</dbReference>
<dbReference type="GO" id="GO:0008270">
    <property type="term" value="F:zinc ion binding"/>
    <property type="evidence" value="ECO:0007669"/>
    <property type="project" value="UniProtKB-UniRule"/>
</dbReference>
<dbReference type="PANTHER" id="PTHR24006:SF664">
    <property type="entry name" value="UBIQUITIN CARBOXYL-TERMINAL HYDROLASE"/>
    <property type="match status" value="1"/>
</dbReference>
<dbReference type="CDD" id="cd14298">
    <property type="entry name" value="UBA2_scUBP14_like"/>
    <property type="match status" value="1"/>
</dbReference>
<keyword evidence="9 11" id="KW-0788">Thiol protease</keyword>
<feature type="domain" description="UBA" evidence="17">
    <location>
        <begin position="598"/>
        <end position="640"/>
    </location>
</feature>
<evidence type="ECO:0000259" key="19">
    <source>
        <dbReference type="PROSITE" id="PS50271"/>
    </source>
</evidence>
<dbReference type="InterPro" id="IPR015940">
    <property type="entry name" value="UBA"/>
</dbReference>
<dbReference type="GO" id="GO:0043161">
    <property type="term" value="P:proteasome-mediated ubiquitin-dependent protein catabolic process"/>
    <property type="evidence" value="ECO:0007669"/>
    <property type="project" value="EnsemblFungi"/>
</dbReference>
<dbReference type="EC" id="3.4.19.12" evidence="11 15"/>
<evidence type="ECO:0000256" key="8">
    <source>
        <dbReference type="ARBA" id="ARBA00022801"/>
    </source>
</evidence>
<dbReference type="GO" id="GO:0004843">
    <property type="term" value="F:cysteine-type deubiquitinase activity"/>
    <property type="evidence" value="ECO:0007669"/>
    <property type="project" value="UniProtKB-UniRule"/>
</dbReference>
<dbReference type="GO" id="GO:0005634">
    <property type="term" value="C:nucleus"/>
    <property type="evidence" value="ECO:0007669"/>
    <property type="project" value="TreeGrafter"/>
</dbReference>
<dbReference type="InterPro" id="IPR028889">
    <property type="entry name" value="USP"/>
</dbReference>
<evidence type="ECO:0000256" key="1">
    <source>
        <dbReference type="ARBA" id="ARBA00000707"/>
    </source>
</evidence>
<dbReference type="HOGENOM" id="CLU_009884_1_0_1"/>
<name>G0VJZ6_NAUCA</name>
<keyword evidence="10 11" id="KW-0862">Zinc</keyword>
<dbReference type="AlphaFoldDB" id="G0VJZ6"/>
<dbReference type="eggNOG" id="KOG0944">
    <property type="taxonomic scope" value="Eukaryota"/>
</dbReference>
<dbReference type="InterPro" id="IPR050164">
    <property type="entry name" value="Peptidase_C19"/>
</dbReference>
<dbReference type="MEROPS" id="C19.083"/>
<evidence type="ECO:0000259" key="17">
    <source>
        <dbReference type="PROSITE" id="PS50030"/>
    </source>
</evidence>
<evidence type="ECO:0000256" key="10">
    <source>
        <dbReference type="ARBA" id="ARBA00022833"/>
    </source>
</evidence>
<dbReference type="EMBL" id="HE576760">
    <property type="protein sequence ID" value="CCC71830.1"/>
    <property type="molecule type" value="Genomic_DNA"/>
</dbReference>
<dbReference type="GO" id="GO:0016579">
    <property type="term" value="P:protein deubiquitination"/>
    <property type="evidence" value="ECO:0007669"/>
    <property type="project" value="InterPro"/>
</dbReference>
<feature type="binding site" evidence="13">
    <location>
        <position position="203"/>
    </location>
    <ligand>
        <name>Zn(2+)</name>
        <dbReference type="ChEBI" id="CHEBI:29105"/>
    </ligand>
</feature>
<feature type="domain" description="USP" evidence="18">
    <location>
        <begin position="333"/>
        <end position="795"/>
    </location>
</feature>
<proteinExistence type="inferred from homology"/>
<dbReference type="Pfam" id="PF00443">
    <property type="entry name" value="UCH"/>
    <property type="match status" value="1"/>
</dbReference>
<evidence type="ECO:0000256" key="2">
    <source>
        <dbReference type="ARBA" id="ARBA00009085"/>
    </source>
</evidence>
<dbReference type="PROSITE" id="PS50030">
    <property type="entry name" value="UBA"/>
    <property type="match status" value="2"/>
</dbReference>
<evidence type="ECO:0000256" key="15">
    <source>
        <dbReference type="RuleBase" id="RU366025"/>
    </source>
</evidence>
<evidence type="ECO:0000256" key="7">
    <source>
        <dbReference type="ARBA" id="ARBA00022786"/>
    </source>
</evidence>
<dbReference type="InterPro" id="IPR018200">
    <property type="entry name" value="USP_CS"/>
</dbReference>
<dbReference type="CDD" id="cd02658">
    <property type="entry name" value="Peptidase_C19B"/>
    <property type="match status" value="1"/>
</dbReference>
<comment type="similarity">
    <text evidence="2 11 15">Belongs to the peptidase C19 family.</text>
</comment>
<dbReference type="PROSITE" id="PS50271">
    <property type="entry name" value="ZF_UBP"/>
    <property type="match status" value="1"/>
</dbReference>
<dbReference type="Gene3D" id="3.30.40.10">
    <property type="entry name" value="Zinc/RING finger domain, C3HC4 (zinc finger)"/>
    <property type="match status" value="2"/>
</dbReference>
<evidence type="ECO:0000256" key="3">
    <source>
        <dbReference type="ARBA" id="ARBA00022670"/>
    </source>
</evidence>
<dbReference type="PROSITE" id="PS00973">
    <property type="entry name" value="USP_2"/>
    <property type="match status" value="1"/>
</dbReference>
<sequence>MEEQVFTNLAVPTSIAKDQCIYCFESLYNNITATFNTTHSLDICISCFQATCPNHSLLHYKVTQHSSDSPHGHYLNLSKWERPASSPSSASMNNDESNNKKIKLQIDTKSEDELYETKWSFQKISTDGSLLEPLFDNNTNTETLSSNTLNKINDIIRAKSKTLVEETQSWELELNSCSHTRSLQSGESSISPTPAALDHCHDCDLDSNLWLCLHCGNVGCGRNQVGIDGNSHALAHFDTHKDHPLAIKLGSLSPESSDVYCYQCNDEVRFDGDKDFLAKFLLTNYQIDVSSKMGTEKSLIELQVEQNMNWNFKMVDSHGNELIQLPPSKELGCGFINLGNSCYLNSVLQCLFNDGVPNWATLLANLIGNEFPLDCVYPTTNLKCQLIKILNAFKLNPENYPEGIKPQSFKNYVGQSNKEFKSNNQQDATEFLTFLLEQLEKTLFKKDNNPNNIMKFIMEDKIQCQSCGNVKYSYEPTEYIQLPLDGTNNPQNLVETLTNFFNGENIDFDCPTCKKTVVATKRQRFKTSPNTLVISPHRISFEKETWTPIKTSAELTLPNLDDSSNELLDLSSFISKGFDPTKETLFPEDVNEDNNTFKPNEQAVPPLLEMGFTENLAAKALYHTGNNNDPEPALQWLMQHMDDSDFQDEFVPPPQTKAAGPAAKVDQESLSNMIDMGLNEKLSIKALVLNKGDINASIEWVFNNPDDNGELPSETTPKRDEEGIIYGNLDAKPYRLTAVVCHKGNSAHSGHYVAFIRKMIDDELKWVLYNDEKIVVSDNIDEIKKDGYIYFYSRD</sequence>
<keyword evidence="5" id="KW-0677">Repeat</keyword>
<dbReference type="SMART" id="SM00290">
    <property type="entry name" value="ZnF_UBP"/>
    <property type="match status" value="1"/>
</dbReference>
<dbReference type="InParanoid" id="G0VJZ6"/>